<dbReference type="EC" id="1.2.1.70" evidence="3"/>
<dbReference type="Gene3D" id="3.30.460.30">
    <property type="entry name" value="Glutamyl-tRNA reductase, N-terminal domain"/>
    <property type="match status" value="1"/>
</dbReference>
<dbReference type="GO" id="GO:0008883">
    <property type="term" value="F:glutamyl-tRNA reductase activity"/>
    <property type="evidence" value="ECO:0007669"/>
    <property type="project" value="UniProtKB-EC"/>
</dbReference>
<evidence type="ECO:0000313" key="11">
    <source>
        <dbReference type="EMBL" id="KKM76894.1"/>
    </source>
</evidence>
<reference evidence="11" key="1">
    <citation type="journal article" date="2015" name="Nature">
        <title>Complex archaea that bridge the gap between prokaryotes and eukaryotes.</title>
        <authorList>
            <person name="Spang A."/>
            <person name="Saw J.H."/>
            <person name="Jorgensen S.L."/>
            <person name="Zaremba-Niedzwiedzka K."/>
            <person name="Martijn J."/>
            <person name="Lind A.E."/>
            <person name="van Eijk R."/>
            <person name="Schleper C."/>
            <person name="Guy L."/>
            <person name="Ettema T.J."/>
        </authorList>
    </citation>
    <scope>NUCLEOTIDE SEQUENCE</scope>
</reference>
<evidence type="ECO:0000256" key="4">
    <source>
        <dbReference type="ARBA" id="ARBA00022857"/>
    </source>
</evidence>
<evidence type="ECO:0000259" key="8">
    <source>
        <dbReference type="Pfam" id="PF00745"/>
    </source>
</evidence>
<evidence type="ECO:0000256" key="2">
    <source>
        <dbReference type="ARBA" id="ARBA00005916"/>
    </source>
</evidence>
<evidence type="ECO:0000256" key="3">
    <source>
        <dbReference type="ARBA" id="ARBA00012970"/>
    </source>
</evidence>
<dbReference type="InterPro" id="IPR006151">
    <property type="entry name" value="Shikm_DH/Glu-tRNA_Rdtase"/>
</dbReference>
<keyword evidence="6" id="KW-0627">Porphyrin biosynthesis</keyword>
<evidence type="ECO:0000256" key="6">
    <source>
        <dbReference type="ARBA" id="ARBA00023244"/>
    </source>
</evidence>
<gene>
    <name evidence="11" type="ORF">LCGC14_1375540</name>
</gene>
<dbReference type="InterPro" id="IPR036291">
    <property type="entry name" value="NAD(P)-bd_dom_sf"/>
</dbReference>
<protein>
    <recommendedName>
        <fullName evidence="3">glutamyl-tRNA reductase</fullName>
        <ecNumber evidence="3">1.2.1.70</ecNumber>
    </recommendedName>
</protein>
<dbReference type="FunFam" id="3.40.50.720:FF:000031">
    <property type="entry name" value="Glutamyl-tRNA reductase"/>
    <property type="match status" value="1"/>
</dbReference>
<evidence type="ECO:0000256" key="5">
    <source>
        <dbReference type="ARBA" id="ARBA00023002"/>
    </source>
</evidence>
<dbReference type="HAMAP" id="MF_00087">
    <property type="entry name" value="Glu_tRNA_reductase"/>
    <property type="match status" value="1"/>
</dbReference>
<evidence type="ECO:0000256" key="7">
    <source>
        <dbReference type="ARBA" id="ARBA00047464"/>
    </source>
</evidence>
<dbReference type="InterPro" id="IPR000343">
    <property type="entry name" value="4pyrrol_synth_GluRdtase"/>
</dbReference>
<dbReference type="GO" id="GO:0050661">
    <property type="term" value="F:NADP binding"/>
    <property type="evidence" value="ECO:0007669"/>
    <property type="project" value="InterPro"/>
</dbReference>
<dbReference type="FunFam" id="3.30.460.30:FF:000001">
    <property type="entry name" value="Glutamyl-tRNA reductase"/>
    <property type="match status" value="1"/>
</dbReference>
<dbReference type="SUPFAM" id="SSF69742">
    <property type="entry name" value="Glutamyl tRNA-reductase catalytic, N-terminal domain"/>
    <property type="match status" value="1"/>
</dbReference>
<sequence>MHITVCGLSHKTAPIEIREKVSCEHTLDEAVKVLLDKSAINELVLISTCNRTEVYSVLNDLEAGKDQIIDFLCKKSGIKRNKLEPLIYFYEDKKAIRHLFEVSASLDSMVVGEAQILGQLKDSYALANELQGTSAVFNRLFHRAFGVGKRVRSETPIGESAVSISYAAVELAKKVFQDLKGRTVMIVGAGKMSELTAKHLRDQGVKSVLVSNRTHEKAEELAKVFDGKAVRFDDLVKEMANADIVISSTAAPHAVIEKEDMAKVMKSRRNKPIFIIDIAVPRDVDPEVNSLYNAYLYDIDDLQTVVENNLEERQKSARAAEEIIAEEIKQFTAWLSSLEVTPTIGELKKVSEKIRQEELEKFMHRLGDLGPQEKENIKALTNVLMNRLLHEPIIRIKELAKHKNGYTYVESLRYLFDLDHAEKPEFEEETEKVVETKKAT</sequence>
<comment type="caution">
    <text evidence="11">The sequence shown here is derived from an EMBL/GenBank/DDBJ whole genome shotgun (WGS) entry which is preliminary data.</text>
</comment>
<dbReference type="InterPro" id="IPR036453">
    <property type="entry name" value="GluRdtase_dimer_dom_sf"/>
</dbReference>
<keyword evidence="5" id="KW-0560">Oxidoreductase</keyword>
<evidence type="ECO:0000259" key="9">
    <source>
        <dbReference type="Pfam" id="PF01488"/>
    </source>
</evidence>
<dbReference type="GO" id="GO:0019353">
    <property type="term" value="P:protoporphyrinogen IX biosynthetic process from glutamate"/>
    <property type="evidence" value="ECO:0007669"/>
    <property type="project" value="TreeGrafter"/>
</dbReference>
<comment type="pathway">
    <text evidence="1">Porphyrin-containing compound metabolism; protoporphyrin-IX biosynthesis; 5-aminolevulinate from L-glutamyl-tRNA(Glu): step 1/2.</text>
</comment>
<dbReference type="InterPro" id="IPR018214">
    <property type="entry name" value="GluRdtase_CS"/>
</dbReference>
<dbReference type="SUPFAM" id="SSF51735">
    <property type="entry name" value="NAD(P)-binding Rossmann-fold domains"/>
    <property type="match status" value="1"/>
</dbReference>
<dbReference type="EMBL" id="LAZR01008730">
    <property type="protein sequence ID" value="KKM76894.1"/>
    <property type="molecule type" value="Genomic_DNA"/>
</dbReference>
<dbReference type="Pfam" id="PF00745">
    <property type="entry name" value="GlutR_dimer"/>
    <property type="match status" value="1"/>
</dbReference>
<dbReference type="InterPro" id="IPR015896">
    <property type="entry name" value="4pyrrol_synth_GluRdtase_dimer"/>
</dbReference>
<organism evidence="11">
    <name type="scientific">marine sediment metagenome</name>
    <dbReference type="NCBI Taxonomy" id="412755"/>
    <lineage>
        <taxon>unclassified sequences</taxon>
        <taxon>metagenomes</taxon>
        <taxon>ecological metagenomes</taxon>
    </lineage>
</organism>
<dbReference type="SUPFAM" id="SSF69075">
    <property type="entry name" value="Glutamyl tRNA-reductase dimerization domain"/>
    <property type="match status" value="1"/>
</dbReference>
<feature type="domain" description="Tetrapyrrole biosynthesis glutamyl-tRNA reductase dimerisation" evidence="8">
    <location>
        <begin position="319"/>
        <end position="418"/>
    </location>
</feature>
<dbReference type="Pfam" id="PF05201">
    <property type="entry name" value="GlutR_N"/>
    <property type="match status" value="1"/>
</dbReference>
<dbReference type="AlphaFoldDB" id="A0A0F9K477"/>
<evidence type="ECO:0000256" key="1">
    <source>
        <dbReference type="ARBA" id="ARBA00005059"/>
    </source>
</evidence>
<dbReference type="InterPro" id="IPR036343">
    <property type="entry name" value="GluRdtase_N_sf"/>
</dbReference>
<feature type="domain" description="Quinate/shikimate 5-dehydrogenase/glutamyl-tRNA reductase" evidence="9">
    <location>
        <begin position="170"/>
        <end position="305"/>
    </location>
</feature>
<evidence type="ECO:0000259" key="10">
    <source>
        <dbReference type="Pfam" id="PF05201"/>
    </source>
</evidence>
<dbReference type="NCBIfam" id="TIGR01035">
    <property type="entry name" value="hemA"/>
    <property type="match status" value="1"/>
</dbReference>
<feature type="domain" description="Glutamyl-tRNA reductase N-terminal" evidence="10">
    <location>
        <begin position="7"/>
        <end position="155"/>
    </location>
</feature>
<comment type="catalytic activity">
    <reaction evidence="7">
        <text>(S)-4-amino-5-oxopentanoate + tRNA(Glu) + NADP(+) = L-glutamyl-tRNA(Glu) + NADPH + H(+)</text>
        <dbReference type="Rhea" id="RHEA:12344"/>
        <dbReference type="Rhea" id="RHEA-COMP:9663"/>
        <dbReference type="Rhea" id="RHEA-COMP:9680"/>
        <dbReference type="ChEBI" id="CHEBI:15378"/>
        <dbReference type="ChEBI" id="CHEBI:57501"/>
        <dbReference type="ChEBI" id="CHEBI:57783"/>
        <dbReference type="ChEBI" id="CHEBI:58349"/>
        <dbReference type="ChEBI" id="CHEBI:78442"/>
        <dbReference type="ChEBI" id="CHEBI:78520"/>
        <dbReference type="EC" id="1.2.1.70"/>
    </reaction>
</comment>
<accession>A0A0F9K477</accession>
<comment type="similarity">
    <text evidence="2">Belongs to the glutamyl-tRNA reductase family.</text>
</comment>
<dbReference type="Gene3D" id="3.40.50.720">
    <property type="entry name" value="NAD(P)-binding Rossmann-like Domain"/>
    <property type="match status" value="1"/>
</dbReference>
<dbReference type="NCBIfam" id="NF000744">
    <property type="entry name" value="PRK00045.1-3"/>
    <property type="match status" value="1"/>
</dbReference>
<keyword evidence="4" id="KW-0521">NADP</keyword>
<dbReference type="PANTHER" id="PTHR43013:SF1">
    <property type="entry name" value="GLUTAMYL-TRNA REDUCTASE"/>
    <property type="match status" value="1"/>
</dbReference>
<name>A0A0F9K477_9ZZZZ</name>
<dbReference type="Pfam" id="PF01488">
    <property type="entry name" value="Shikimate_DH"/>
    <property type="match status" value="1"/>
</dbReference>
<dbReference type="PANTHER" id="PTHR43013">
    <property type="entry name" value="GLUTAMYL-TRNA REDUCTASE"/>
    <property type="match status" value="1"/>
</dbReference>
<proteinExistence type="inferred from homology"/>
<dbReference type="InterPro" id="IPR015895">
    <property type="entry name" value="4pyrrol_synth_GluRdtase_N"/>
</dbReference>
<dbReference type="UniPathway" id="UPA00251">
    <property type="reaction ID" value="UER00316"/>
</dbReference>
<dbReference type="PROSITE" id="PS00747">
    <property type="entry name" value="GLUTR"/>
    <property type="match status" value="1"/>
</dbReference>
<dbReference type="PIRSF" id="PIRSF000445">
    <property type="entry name" value="4pyrrol_synth_GluRdtase"/>
    <property type="match status" value="1"/>
</dbReference>
<dbReference type="CDD" id="cd05213">
    <property type="entry name" value="NAD_bind_Glutamyl_tRNA_reduct"/>
    <property type="match status" value="1"/>
</dbReference>